<dbReference type="GeneID" id="118478763"/>
<reference evidence="3" key="1">
    <citation type="submission" date="2025-08" db="UniProtKB">
        <authorList>
            <consortium name="RefSeq"/>
        </authorList>
    </citation>
    <scope>IDENTIFICATION</scope>
</reference>
<sequence>MTSIKFVKPQNDNKIRNFSLGPEKSLSQQQMSTLNTSTFGGDSENVVHITTPKRKNVHIPLWNLFITSTEPTPHAGEDNSQYKDAHNVADEKSSAPTIPSLEKSNNTQVKSAGAFEDASKMAFFTYDTNENIVHSSKSRSPSRVSEFQRSSSCGVIYGSISSTQQETPTEMLLLASKVSKPSRKCPILNFYANFGQVEVEDKVWDVQDEEVSGLPEVGTPTKLMSPTQPRQSPRDFLGTNNHQPPCNSDAEAALGRAPKGAPKADANEEEEEEGMVEEDAEENKSFFSRHAGTFRRSVSAAALGSFCQPESFFSSINDDKFYELGCSQPAGIDDPIFLTKQYRKARKNAWGKQDRDFDKIEEHHRNNNGGSSDQVASGSKNINTTNKPGSPYSSTLVETFSARYGDAKDHPASERLKRRRFALADPERMIMSQALREKIEKEVEKRKASVTRKVSQFFNVRMGLNREEDLV</sequence>
<feature type="region of interest" description="Disordered" evidence="1">
    <location>
        <begin position="86"/>
        <end position="109"/>
    </location>
</feature>
<feature type="compositionally biased region" description="Polar residues" evidence="1">
    <location>
        <begin position="222"/>
        <end position="231"/>
    </location>
</feature>
<name>A0ABM1W2D7_APLCA</name>
<keyword evidence="2" id="KW-1185">Reference proteome</keyword>
<evidence type="ECO:0000313" key="3">
    <source>
        <dbReference type="RefSeq" id="XP_035828830.1"/>
    </source>
</evidence>
<organism evidence="2 3">
    <name type="scientific">Aplysia californica</name>
    <name type="common">California sea hare</name>
    <dbReference type="NCBI Taxonomy" id="6500"/>
    <lineage>
        <taxon>Eukaryota</taxon>
        <taxon>Metazoa</taxon>
        <taxon>Spiralia</taxon>
        <taxon>Lophotrochozoa</taxon>
        <taxon>Mollusca</taxon>
        <taxon>Gastropoda</taxon>
        <taxon>Heterobranchia</taxon>
        <taxon>Euthyneura</taxon>
        <taxon>Tectipleura</taxon>
        <taxon>Aplysiida</taxon>
        <taxon>Aplysioidea</taxon>
        <taxon>Aplysiidae</taxon>
        <taxon>Aplysia</taxon>
    </lineage>
</organism>
<feature type="region of interest" description="Disordered" evidence="1">
    <location>
        <begin position="14"/>
        <end position="39"/>
    </location>
</feature>
<evidence type="ECO:0000256" key="1">
    <source>
        <dbReference type="SAM" id="MobiDB-lite"/>
    </source>
</evidence>
<feature type="compositionally biased region" description="Polar residues" evidence="1">
    <location>
        <begin position="25"/>
        <end position="39"/>
    </location>
</feature>
<feature type="region of interest" description="Disordered" evidence="1">
    <location>
        <begin position="212"/>
        <end position="281"/>
    </location>
</feature>
<dbReference type="RefSeq" id="XP_035828830.1">
    <property type="nucleotide sequence ID" value="XM_035972937.1"/>
</dbReference>
<evidence type="ECO:0000313" key="2">
    <source>
        <dbReference type="Proteomes" id="UP000694888"/>
    </source>
</evidence>
<gene>
    <name evidence="3" type="primary">LOC118478763</name>
</gene>
<protein>
    <submittedName>
        <fullName evidence="3">Uncharacterized protein LOC118478763</fullName>
    </submittedName>
</protein>
<feature type="compositionally biased region" description="Acidic residues" evidence="1">
    <location>
        <begin position="267"/>
        <end position="281"/>
    </location>
</feature>
<feature type="region of interest" description="Disordered" evidence="1">
    <location>
        <begin position="362"/>
        <end position="394"/>
    </location>
</feature>
<proteinExistence type="predicted"/>
<feature type="compositionally biased region" description="Polar residues" evidence="1">
    <location>
        <begin position="367"/>
        <end position="394"/>
    </location>
</feature>
<feature type="compositionally biased region" description="Polar residues" evidence="1">
    <location>
        <begin position="94"/>
        <end position="109"/>
    </location>
</feature>
<dbReference type="Proteomes" id="UP000694888">
    <property type="component" value="Unplaced"/>
</dbReference>
<accession>A0ABM1W2D7</accession>